<feature type="region of interest" description="Disordered" evidence="1">
    <location>
        <begin position="181"/>
        <end position="220"/>
    </location>
</feature>
<protein>
    <recommendedName>
        <fullName evidence="2">OTU domain-containing protein</fullName>
    </recommendedName>
</protein>
<accession>A0A0D2CGM9</accession>
<feature type="domain" description="OTU" evidence="2">
    <location>
        <begin position="29"/>
        <end position="165"/>
    </location>
</feature>
<evidence type="ECO:0000313" key="4">
    <source>
        <dbReference type="Proteomes" id="UP000054266"/>
    </source>
</evidence>
<sequence length="416" mass="46419">MADHGSFTQLPSMVRKPKAVWPGLVKMGLHQRQIAGDGNCLFASLSDQLYGTPAKHPEIRASIIDHMRAFRPLFEHYVHIDDVQQRRTLRSTTLSSRQEPEDAFEEYLSRMSRLGSYGGEPELVAFCQVFDQDVTVHLPRIKNFDRDSIPYTNEHREHPSAMPPLHICYGGDEVTRAHYDSARSRDGSIPRHKNSPSLRPQDSTRNSLTSPSSALPHGLVSNRAIRGSRSDLSSEFIQDFLQKSKKDIENNLDQLSEKYRARSPSVTSSQRSASSKRSLDDDEEPIRASKRADRRKSTRRRADMIITISDADSELSPPVPIDSPAADTSPSTQDTDLSSEGTTQENNQPTTKLNPTTLEDEDPSSDTVACLPKAQAKTQPRITINLIANRTSVVSTEPTSSRMMSVAERPKSTLRA</sequence>
<dbReference type="GO" id="GO:0004843">
    <property type="term" value="F:cysteine-type deubiquitinase activity"/>
    <property type="evidence" value="ECO:0007669"/>
    <property type="project" value="TreeGrafter"/>
</dbReference>
<dbReference type="CDD" id="cd22756">
    <property type="entry name" value="OTU_OTUD3-like"/>
    <property type="match status" value="1"/>
</dbReference>
<dbReference type="PANTHER" id="PTHR12419:SF7">
    <property type="entry name" value="OTU DOMAIN-CONTAINING PROTEIN 3"/>
    <property type="match status" value="1"/>
</dbReference>
<dbReference type="SUPFAM" id="SSF54001">
    <property type="entry name" value="Cysteine proteinases"/>
    <property type="match status" value="1"/>
</dbReference>
<feature type="region of interest" description="Disordered" evidence="1">
    <location>
        <begin position="393"/>
        <end position="416"/>
    </location>
</feature>
<dbReference type="InterPro" id="IPR038765">
    <property type="entry name" value="Papain-like_cys_pep_sf"/>
</dbReference>
<organism evidence="3 4">
    <name type="scientific">Phialophora macrospora</name>
    <dbReference type="NCBI Taxonomy" id="1851006"/>
    <lineage>
        <taxon>Eukaryota</taxon>
        <taxon>Fungi</taxon>
        <taxon>Dikarya</taxon>
        <taxon>Ascomycota</taxon>
        <taxon>Pezizomycotina</taxon>
        <taxon>Eurotiomycetes</taxon>
        <taxon>Chaetothyriomycetidae</taxon>
        <taxon>Chaetothyriales</taxon>
        <taxon>Herpotrichiellaceae</taxon>
        <taxon>Phialophora</taxon>
    </lineage>
</organism>
<feature type="compositionally biased region" description="Polar residues" evidence="1">
    <location>
        <begin position="393"/>
        <end position="403"/>
    </location>
</feature>
<evidence type="ECO:0000313" key="3">
    <source>
        <dbReference type="EMBL" id="KIW64316.1"/>
    </source>
</evidence>
<gene>
    <name evidence="3" type="ORF">PV04_09259</name>
</gene>
<feature type="compositionally biased region" description="Low complexity" evidence="1">
    <location>
        <begin position="262"/>
        <end position="276"/>
    </location>
</feature>
<dbReference type="Pfam" id="PF02338">
    <property type="entry name" value="OTU"/>
    <property type="match status" value="1"/>
</dbReference>
<dbReference type="InterPro" id="IPR050704">
    <property type="entry name" value="Peptidase_C85-like"/>
</dbReference>
<reference evidence="3 4" key="1">
    <citation type="submission" date="2015-01" db="EMBL/GenBank/DDBJ databases">
        <title>The Genome Sequence of Capronia semiimmersa CBS27337.</title>
        <authorList>
            <consortium name="The Broad Institute Genomics Platform"/>
            <person name="Cuomo C."/>
            <person name="de Hoog S."/>
            <person name="Gorbushina A."/>
            <person name="Stielow B."/>
            <person name="Teixiera M."/>
            <person name="Abouelleil A."/>
            <person name="Chapman S.B."/>
            <person name="Priest M."/>
            <person name="Young S.K."/>
            <person name="Wortman J."/>
            <person name="Nusbaum C."/>
            <person name="Birren B."/>
        </authorList>
    </citation>
    <scope>NUCLEOTIDE SEQUENCE [LARGE SCALE GENOMIC DNA]</scope>
    <source>
        <strain evidence="3 4">CBS 27337</strain>
    </source>
</reference>
<dbReference type="GO" id="GO:0016579">
    <property type="term" value="P:protein deubiquitination"/>
    <property type="evidence" value="ECO:0007669"/>
    <property type="project" value="TreeGrafter"/>
</dbReference>
<feature type="region of interest" description="Disordered" evidence="1">
    <location>
        <begin position="256"/>
        <end position="367"/>
    </location>
</feature>
<dbReference type="Gene3D" id="3.90.70.80">
    <property type="match status" value="1"/>
</dbReference>
<dbReference type="PROSITE" id="PS50802">
    <property type="entry name" value="OTU"/>
    <property type="match status" value="1"/>
</dbReference>
<dbReference type="InterPro" id="IPR003323">
    <property type="entry name" value="OTU_dom"/>
</dbReference>
<dbReference type="STRING" id="5601.A0A0D2CGM9"/>
<dbReference type="Proteomes" id="UP000054266">
    <property type="component" value="Unassembled WGS sequence"/>
</dbReference>
<evidence type="ECO:0000259" key="2">
    <source>
        <dbReference type="PROSITE" id="PS50802"/>
    </source>
</evidence>
<dbReference type="HOGENOM" id="CLU_662277_0_0_1"/>
<feature type="compositionally biased region" description="Polar residues" evidence="1">
    <location>
        <begin position="195"/>
        <end position="213"/>
    </location>
</feature>
<dbReference type="AlphaFoldDB" id="A0A0D2CGM9"/>
<name>A0A0D2CGM9_9EURO</name>
<keyword evidence="4" id="KW-1185">Reference proteome</keyword>
<proteinExistence type="predicted"/>
<feature type="compositionally biased region" description="Polar residues" evidence="1">
    <location>
        <begin position="326"/>
        <end position="357"/>
    </location>
</feature>
<dbReference type="EMBL" id="KN846961">
    <property type="protein sequence ID" value="KIW64316.1"/>
    <property type="molecule type" value="Genomic_DNA"/>
</dbReference>
<evidence type="ECO:0000256" key="1">
    <source>
        <dbReference type="SAM" id="MobiDB-lite"/>
    </source>
</evidence>
<dbReference type="PANTHER" id="PTHR12419">
    <property type="entry name" value="OTU DOMAIN CONTAINING PROTEIN"/>
    <property type="match status" value="1"/>
</dbReference>